<keyword evidence="3" id="KW-0328">Glycosyltransferase</keyword>
<name>A0A654FKS3_ARATH</name>
<dbReference type="PANTHER" id="PTHR45839">
    <property type="match status" value="1"/>
</dbReference>
<dbReference type="Gene3D" id="3.40.50.2000">
    <property type="entry name" value="Glycogen Phosphorylase B"/>
    <property type="match status" value="1"/>
</dbReference>
<dbReference type="InterPro" id="IPR012820">
    <property type="entry name" value="Sucrose_synthase_pln/cyn"/>
</dbReference>
<proteinExistence type="inferred from homology"/>
<dbReference type="Pfam" id="PF00862">
    <property type="entry name" value="GT-B_Sucrose_synth"/>
    <property type="match status" value="1"/>
</dbReference>
<dbReference type="Proteomes" id="UP000426265">
    <property type="component" value="Unassembled WGS sequence"/>
</dbReference>
<dbReference type="AlphaFoldDB" id="A0A654FKS3"/>
<feature type="region of interest" description="Disordered" evidence="6">
    <location>
        <begin position="90"/>
        <end position="118"/>
    </location>
</feature>
<dbReference type="PANTHER" id="PTHR45839:SF4">
    <property type="entry name" value="SUCROSE SYNTHASE 5"/>
    <property type="match status" value="1"/>
</dbReference>
<evidence type="ECO:0000256" key="3">
    <source>
        <dbReference type="ARBA" id="ARBA00022676"/>
    </source>
</evidence>
<gene>
    <name evidence="8" type="ORF">AN1_LOCUS16871</name>
</gene>
<sequence>MQYKINSHTEYRINSQGVNFKPQILVVTRLITYVKNTKCNQELESIFGTKYSNILRIPFETENEIVRRWVSRFDIYPYLKRFTKVKTIPILSDIPRPPPPPPPKPLVKPSASKGSKRTQSLLSFRLFCA</sequence>
<evidence type="ECO:0000313" key="8">
    <source>
        <dbReference type="EMBL" id="VYS61439.1"/>
    </source>
</evidence>
<organism evidence="8 9">
    <name type="scientific">Arabidopsis thaliana</name>
    <name type="common">Mouse-ear cress</name>
    <dbReference type="NCBI Taxonomy" id="3702"/>
    <lineage>
        <taxon>Eukaryota</taxon>
        <taxon>Viridiplantae</taxon>
        <taxon>Streptophyta</taxon>
        <taxon>Embryophyta</taxon>
        <taxon>Tracheophyta</taxon>
        <taxon>Spermatophyta</taxon>
        <taxon>Magnoliopsida</taxon>
        <taxon>eudicotyledons</taxon>
        <taxon>Gunneridae</taxon>
        <taxon>Pentapetalae</taxon>
        <taxon>rosids</taxon>
        <taxon>malvids</taxon>
        <taxon>Brassicales</taxon>
        <taxon>Brassicaceae</taxon>
        <taxon>Camelineae</taxon>
        <taxon>Arabidopsis</taxon>
    </lineage>
</organism>
<evidence type="ECO:0000256" key="1">
    <source>
        <dbReference type="ARBA" id="ARBA00005894"/>
    </source>
</evidence>
<evidence type="ECO:0000256" key="2">
    <source>
        <dbReference type="ARBA" id="ARBA00012540"/>
    </source>
</evidence>
<feature type="domain" description="Sucrose synthase first GT-B" evidence="7">
    <location>
        <begin position="9"/>
        <end position="95"/>
    </location>
</feature>
<accession>A0A654FKS3</accession>
<evidence type="ECO:0000259" key="7">
    <source>
        <dbReference type="Pfam" id="PF00862"/>
    </source>
</evidence>
<dbReference type="GO" id="GO:0016157">
    <property type="term" value="F:sucrose synthase activity"/>
    <property type="evidence" value="ECO:0007669"/>
    <property type="project" value="UniProtKB-EC"/>
</dbReference>
<evidence type="ECO:0000256" key="5">
    <source>
        <dbReference type="ARBA" id="ARBA00049030"/>
    </source>
</evidence>
<dbReference type="InterPro" id="IPR000368">
    <property type="entry name" value="Sucrose_synth_GT-B1"/>
</dbReference>
<evidence type="ECO:0000313" key="9">
    <source>
        <dbReference type="Proteomes" id="UP000426265"/>
    </source>
</evidence>
<comment type="similarity">
    <text evidence="1">Belongs to the glycosyltransferase 1 family. Plant sucrose synthase subfamily.</text>
</comment>
<comment type="catalytic activity">
    <reaction evidence="5">
        <text>an NDP-alpha-D-glucose + D-fructose = a ribonucleoside 5'-diphosphate + sucrose + H(+)</text>
        <dbReference type="Rhea" id="RHEA:16241"/>
        <dbReference type="ChEBI" id="CHEBI:15378"/>
        <dbReference type="ChEBI" id="CHEBI:17992"/>
        <dbReference type="ChEBI" id="CHEBI:37721"/>
        <dbReference type="ChEBI" id="CHEBI:57930"/>
        <dbReference type="ChEBI" id="CHEBI:76533"/>
        <dbReference type="EC" id="2.4.1.13"/>
    </reaction>
</comment>
<dbReference type="EC" id="2.4.1.13" evidence="2"/>
<reference evidence="8 9" key="1">
    <citation type="submission" date="2019-11" db="EMBL/GenBank/DDBJ databases">
        <authorList>
            <person name="Jiao W.-B."/>
            <person name="Schneeberger K."/>
        </authorList>
    </citation>
    <scope>NUCLEOTIDE SEQUENCE [LARGE SCALE GENOMIC DNA]</scope>
    <source>
        <strain evidence="9">cv. An-1</strain>
    </source>
</reference>
<evidence type="ECO:0000256" key="6">
    <source>
        <dbReference type="SAM" id="MobiDB-lite"/>
    </source>
</evidence>
<dbReference type="GO" id="GO:0005985">
    <property type="term" value="P:sucrose metabolic process"/>
    <property type="evidence" value="ECO:0007669"/>
    <property type="project" value="InterPro"/>
</dbReference>
<dbReference type="EMBL" id="CACRSJ010000109">
    <property type="protein sequence ID" value="VYS61439.1"/>
    <property type="molecule type" value="Genomic_DNA"/>
</dbReference>
<protein>
    <recommendedName>
        <fullName evidence="2">sucrose synthase</fullName>
        <ecNumber evidence="2">2.4.1.13</ecNumber>
    </recommendedName>
</protein>
<feature type="compositionally biased region" description="Pro residues" evidence="6">
    <location>
        <begin position="95"/>
        <end position="106"/>
    </location>
</feature>
<keyword evidence="4" id="KW-0808">Transferase</keyword>
<evidence type="ECO:0000256" key="4">
    <source>
        <dbReference type="ARBA" id="ARBA00022679"/>
    </source>
</evidence>